<organism evidence="2 3">
    <name type="scientific">Radiobacillus deserti</name>
    <dbReference type="NCBI Taxonomy" id="2594883"/>
    <lineage>
        <taxon>Bacteria</taxon>
        <taxon>Bacillati</taxon>
        <taxon>Bacillota</taxon>
        <taxon>Bacilli</taxon>
        <taxon>Bacillales</taxon>
        <taxon>Bacillaceae</taxon>
        <taxon>Radiobacillus</taxon>
    </lineage>
</organism>
<dbReference type="Proteomes" id="UP000315215">
    <property type="component" value="Chromosome"/>
</dbReference>
<evidence type="ECO:0000259" key="1">
    <source>
        <dbReference type="Pfam" id="PF14478"/>
    </source>
</evidence>
<dbReference type="PROSITE" id="PS51257">
    <property type="entry name" value="PROKAR_LIPOPROTEIN"/>
    <property type="match status" value="1"/>
</dbReference>
<dbReference type="Pfam" id="PF14478">
    <property type="entry name" value="DUF4430"/>
    <property type="match status" value="1"/>
</dbReference>
<reference evidence="2 3" key="1">
    <citation type="submission" date="2019-07" db="EMBL/GenBank/DDBJ databases">
        <authorList>
            <person name="Li J."/>
        </authorList>
    </citation>
    <scope>NUCLEOTIDE SEQUENCE [LARGE SCALE GENOMIC DNA]</scope>
    <source>
        <strain evidence="2 3">TKL69</strain>
    </source>
</reference>
<dbReference type="AlphaFoldDB" id="A0A516KGI0"/>
<dbReference type="OrthoDB" id="2870483at2"/>
<sequence length="140" mass="15566">MKQLWKSLFALLFTAILLVGCGQESGEEGKTTQGNSAKKTEQTEKQEVVTVVISKDNGKEVVIEEEVAMEEGATVLDVMKTNFKIEETKGFITSIEGLTQDEEKGKYWMYSVNDKIADVGAAEYELEPGDQVTFDLQVME</sequence>
<keyword evidence="3" id="KW-1185">Reference proteome</keyword>
<evidence type="ECO:0000313" key="3">
    <source>
        <dbReference type="Proteomes" id="UP000315215"/>
    </source>
</evidence>
<protein>
    <submittedName>
        <fullName evidence="2">DUF4430 domain-containing protein</fullName>
    </submittedName>
</protein>
<gene>
    <name evidence="2" type="ORF">FN924_10065</name>
</gene>
<evidence type="ECO:0000313" key="2">
    <source>
        <dbReference type="EMBL" id="QDP40501.1"/>
    </source>
</evidence>
<dbReference type="Gene3D" id="2.170.130.30">
    <property type="match status" value="1"/>
</dbReference>
<feature type="domain" description="Transcobalamin-like C-terminal" evidence="1">
    <location>
        <begin position="72"/>
        <end position="137"/>
    </location>
</feature>
<dbReference type="InterPro" id="IPR027954">
    <property type="entry name" value="Transcobalamin-like_C"/>
</dbReference>
<accession>A0A516KGI0</accession>
<proteinExistence type="predicted"/>
<name>A0A516KGI0_9BACI</name>
<dbReference type="RefSeq" id="WP_143894135.1">
    <property type="nucleotide sequence ID" value="NZ_CP041666.1"/>
</dbReference>
<dbReference type="KEGG" id="aqt:FN924_10065"/>
<dbReference type="EMBL" id="CP041666">
    <property type="protein sequence ID" value="QDP40501.1"/>
    <property type="molecule type" value="Genomic_DNA"/>
</dbReference>